<dbReference type="AlphaFoldDB" id="A0A1I1ZI82"/>
<reference evidence="1 2" key="1">
    <citation type="submission" date="2016-10" db="EMBL/GenBank/DDBJ databases">
        <authorList>
            <person name="de Groot N.N."/>
        </authorList>
    </citation>
    <scope>NUCLEOTIDE SEQUENCE [LARGE SCALE GENOMIC DNA]</scope>
    <source>
        <strain evidence="1 2">DSM 26130</strain>
    </source>
</reference>
<dbReference type="STRING" id="662367.SAMN05216167_112119"/>
<accession>A0A1I1ZI82</accession>
<protein>
    <submittedName>
        <fullName evidence="1">Uncharacterized protein</fullName>
    </submittedName>
</protein>
<evidence type="ECO:0000313" key="1">
    <source>
        <dbReference type="EMBL" id="SFE31048.1"/>
    </source>
</evidence>
<name>A0A1I1ZI82_9BACT</name>
<proteinExistence type="predicted"/>
<gene>
    <name evidence="1" type="ORF">SAMN05216167_112119</name>
</gene>
<sequence>MIKLNLVSRPFNQPYINYYTTNLGPGNGITNTLSIQCSYINKFKVAMCHVGPQKKGVRPRLLLFRPHKKFCHFLIFLVAYVLKKHFLK</sequence>
<organism evidence="1 2">
    <name type="scientific">Spirosoma endophyticum</name>
    <dbReference type="NCBI Taxonomy" id="662367"/>
    <lineage>
        <taxon>Bacteria</taxon>
        <taxon>Pseudomonadati</taxon>
        <taxon>Bacteroidota</taxon>
        <taxon>Cytophagia</taxon>
        <taxon>Cytophagales</taxon>
        <taxon>Cytophagaceae</taxon>
        <taxon>Spirosoma</taxon>
    </lineage>
</organism>
<keyword evidence="2" id="KW-1185">Reference proteome</keyword>
<evidence type="ECO:0000313" key="2">
    <source>
        <dbReference type="Proteomes" id="UP000198598"/>
    </source>
</evidence>
<dbReference type="EMBL" id="FOLQ01000012">
    <property type="protein sequence ID" value="SFE31048.1"/>
    <property type="molecule type" value="Genomic_DNA"/>
</dbReference>
<dbReference type="Proteomes" id="UP000198598">
    <property type="component" value="Unassembled WGS sequence"/>
</dbReference>